<name>A0A7J5Y1X7_DISMA</name>
<dbReference type="EMBL" id="JAAKFY010000018">
    <property type="protein sequence ID" value="KAF3843432.1"/>
    <property type="molecule type" value="Genomic_DNA"/>
</dbReference>
<sequence length="131" mass="14209">MELHCGGKSSPHRSSSVERTKVNYLTVFFSLEAFDLLSVACRLFRALQDEESASLRVCQNIIVLYFVKSHLIVVVVDIGSVSVGAVVPGSDGSVFIVLVLPTLVSGATLVHPVGEVGLQPLWSRKTTWILL</sequence>
<gene>
    <name evidence="1" type="ORF">F7725_002281</name>
</gene>
<proteinExistence type="predicted"/>
<protein>
    <submittedName>
        <fullName evidence="1">Uncharacterized protein</fullName>
    </submittedName>
</protein>
<reference evidence="1 2" key="1">
    <citation type="submission" date="2020-03" db="EMBL/GenBank/DDBJ databases">
        <title>Dissostichus mawsoni Genome sequencing and assembly.</title>
        <authorList>
            <person name="Park H."/>
        </authorList>
    </citation>
    <scope>NUCLEOTIDE SEQUENCE [LARGE SCALE GENOMIC DNA]</scope>
    <source>
        <strain evidence="1">DM0001</strain>
        <tissue evidence="1">Muscle</tissue>
    </source>
</reference>
<organism evidence="1 2">
    <name type="scientific">Dissostichus mawsoni</name>
    <name type="common">Antarctic cod</name>
    <dbReference type="NCBI Taxonomy" id="36200"/>
    <lineage>
        <taxon>Eukaryota</taxon>
        <taxon>Metazoa</taxon>
        <taxon>Chordata</taxon>
        <taxon>Craniata</taxon>
        <taxon>Vertebrata</taxon>
        <taxon>Euteleostomi</taxon>
        <taxon>Actinopterygii</taxon>
        <taxon>Neopterygii</taxon>
        <taxon>Teleostei</taxon>
        <taxon>Neoteleostei</taxon>
        <taxon>Acanthomorphata</taxon>
        <taxon>Eupercaria</taxon>
        <taxon>Perciformes</taxon>
        <taxon>Notothenioidei</taxon>
        <taxon>Nototheniidae</taxon>
        <taxon>Dissostichus</taxon>
    </lineage>
</organism>
<dbReference type="AlphaFoldDB" id="A0A7J5Y1X7"/>
<dbReference type="Proteomes" id="UP000518266">
    <property type="component" value="Unassembled WGS sequence"/>
</dbReference>
<keyword evidence="2" id="KW-1185">Reference proteome</keyword>
<accession>A0A7J5Y1X7</accession>
<evidence type="ECO:0000313" key="2">
    <source>
        <dbReference type="Proteomes" id="UP000518266"/>
    </source>
</evidence>
<comment type="caution">
    <text evidence="1">The sequence shown here is derived from an EMBL/GenBank/DDBJ whole genome shotgun (WGS) entry which is preliminary data.</text>
</comment>
<evidence type="ECO:0000313" key="1">
    <source>
        <dbReference type="EMBL" id="KAF3843432.1"/>
    </source>
</evidence>